<gene>
    <name evidence="2" type="ORF">TrST_g2352</name>
</gene>
<dbReference type="EMBL" id="BRXY01000048">
    <property type="protein sequence ID" value="GMH57748.1"/>
    <property type="molecule type" value="Genomic_DNA"/>
</dbReference>
<keyword evidence="1" id="KW-0472">Membrane</keyword>
<evidence type="ECO:0000313" key="3">
    <source>
        <dbReference type="Proteomes" id="UP001165085"/>
    </source>
</evidence>
<comment type="caution">
    <text evidence="2">The sequence shown here is derived from an EMBL/GenBank/DDBJ whole genome shotgun (WGS) entry which is preliminary data.</text>
</comment>
<keyword evidence="1" id="KW-0812">Transmembrane</keyword>
<evidence type="ECO:0000313" key="2">
    <source>
        <dbReference type="EMBL" id="GMH57748.1"/>
    </source>
</evidence>
<accession>A0A9W7E0P6</accession>
<dbReference type="OrthoDB" id="10460141at2759"/>
<proteinExistence type="predicted"/>
<keyword evidence="1" id="KW-1133">Transmembrane helix</keyword>
<evidence type="ECO:0000256" key="1">
    <source>
        <dbReference type="SAM" id="Phobius"/>
    </source>
</evidence>
<sequence length="406" mass="44787">MSTPTTYHYVLSSSILPCSPPSSSPITYTITATLPPTKAITAKDSSGFPQCPNTLNTHSNFVGSSHELLSILMHAHPPPSSDDVMCLVTMDQTASFTSTEISSIHSQWASLPSPQRSILTLPVSTTFSSENLPLSSPLPSDPSSPPNQLLSSLHFSFLYSPCSLYHSVPLDPFYPYLSPPSVDAAYFIRSWSKGWDAYAVDFPGLNDARVDWKHTLRGRREEIKTESQMRYRTLLRIRGGNGEERRRRFGHYGVFESRGGLEAFKSWTGRGGEGWESEGSWKNSVEPASGGSEVEEAYKCTSECQYVDMFKKVSSSSNIVHANVNGAPKGHNHPTGSDAYRAFNPHINPLPLSAVSTRNPFVFVLFIVMLVMIFFGYVAHNSKSKMTAERRKGLTNPMSVMTAKIV</sequence>
<reference evidence="3" key="1">
    <citation type="journal article" date="2023" name="Commun. Biol.">
        <title>Genome analysis of Parmales, the sister group of diatoms, reveals the evolutionary specialization of diatoms from phago-mixotrophs to photoautotrophs.</title>
        <authorList>
            <person name="Ban H."/>
            <person name="Sato S."/>
            <person name="Yoshikawa S."/>
            <person name="Yamada K."/>
            <person name="Nakamura Y."/>
            <person name="Ichinomiya M."/>
            <person name="Sato N."/>
            <person name="Blanc-Mathieu R."/>
            <person name="Endo H."/>
            <person name="Kuwata A."/>
            <person name="Ogata H."/>
        </authorList>
    </citation>
    <scope>NUCLEOTIDE SEQUENCE [LARGE SCALE GENOMIC DNA]</scope>
    <source>
        <strain evidence="3">NIES 3701</strain>
    </source>
</reference>
<dbReference type="Proteomes" id="UP001165085">
    <property type="component" value="Unassembled WGS sequence"/>
</dbReference>
<feature type="transmembrane region" description="Helical" evidence="1">
    <location>
        <begin position="361"/>
        <end position="380"/>
    </location>
</feature>
<name>A0A9W7E0P6_9STRA</name>
<dbReference type="AlphaFoldDB" id="A0A9W7E0P6"/>
<organism evidence="2 3">
    <name type="scientific">Triparma strigata</name>
    <dbReference type="NCBI Taxonomy" id="1606541"/>
    <lineage>
        <taxon>Eukaryota</taxon>
        <taxon>Sar</taxon>
        <taxon>Stramenopiles</taxon>
        <taxon>Ochrophyta</taxon>
        <taxon>Bolidophyceae</taxon>
        <taxon>Parmales</taxon>
        <taxon>Triparmaceae</taxon>
        <taxon>Triparma</taxon>
    </lineage>
</organism>
<protein>
    <submittedName>
        <fullName evidence="2">Uncharacterized protein</fullName>
    </submittedName>
</protein>
<keyword evidence="3" id="KW-1185">Reference proteome</keyword>